<proteinExistence type="predicted"/>
<dbReference type="EMBL" id="CAADFG010001183">
    <property type="protein sequence ID" value="VFK10609.1"/>
    <property type="molecule type" value="Genomic_DNA"/>
</dbReference>
<organism evidence="1">
    <name type="scientific">Candidatus Kentrum eta</name>
    <dbReference type="NCBI Taxonomy" id="2126337"/>
    <lineage>
        <taxon>Bacteria</taxon>
        <taxon>Pseudomonadati</taxon>
        <taxon>Pseudomonadota</taxon>
        <taxon>Gammaproteobacteria</taxon>
        <taxon>Candidatus Kentrum</taxon>
    </lineage>
</organism>
<dbReference type="AlphaFoldDB" id="A0A450W0R1"/>
<protein>
    <submittedName>
        <fullName evidence="1">Uncharacterized protein</fullName>
    </submittedName>
</protein>
<evidence type="ECO:0000313" key="1">
    <source>
        <dbReference type="EMBL" id="VFK10609.1"/>
    </source>
</evidence>
<reference evidence="1" key="1">
    <citation type="submission" date="2019-02" db="EMBL/GenBank/DDBJ databases">
        <authorList>
            <person name="Gruber-Vodicka R. H."/>
            <person name="Seah K. B. B."/>
        </authorList>
    </citation>
    <scope>NUCLEOTIDE SEQUENCE</scope>
    <source>
        <strain evidence="2">BECK_SA2B12</strain>
        <strain evidence="1">BECK_SA2B15</strain>
    </source>
</reference>
<sequence length="46" mass="5487">MAWIPLISYFSTSIQLLHLRLEFAIEYINEHTDGKEPQNISRIRLE</sequence>
<dbReference type="EMBL" id="CAADFJ010001211">
    <property type="protein sequence ID" value="VFK14009.1"/>
    <property type="molecule type" value="Genomic_DNA"/>
</dbReference>
<name>A0A450W0R1_9GAMM</name>
<evidence type="ECO:0000313" key="2">
    <source>
        <dbReference type="EMBL" id="VFK14009.1"/>
    </source>
</evidence>
<accession>A0A450W0R1</accession>
<gene>
    <name evidence="1" type="ORF">BECKH772A_GA0070896_111861</name>
    <name evidence="2" type="ORF">BECKH772C_GA0070978_112241</name>
</gene>